<dbReference type="Pfam" id="PF09356">
    <property type="entry name" value="Phage_BR0599"/>
    <property type="match status" value="1"/>
</dbReference>
<keyword evidence="3" id="KW-1185">Reference proteome</keyword>
<dbReference type="InterPro" id="IPR018964">
    <property type="entry name" value="Phage_phiJL001_Gp84_C"/>
</dbReference>
<proteinExistence type="predicted"/>
<accession>A0ABX2JLN3</accession>
<protein>
    <submittedName>
        <fullName evidence="2">DUF2163 domain-containing protein</fullName>
    </submittedName>
</protein>
<dbReference type="RefSeq" id="WP_174193961.1">
    <property type="nucleotide sequence ID" value="NZ_JABULH010000003.1"/>
</dbReference>
<organism evidence="2 3">
    <name type="scientific">Sphingomonas hominis</name>
    <dbReference type="NCBI Taxonomy" id="2741495"/>
    <lineage>
        <taxon>Bacteria</taxon>
        <taxon>Pseudomonadati</taxon>
        <taxon>Pseudomonadota</taxon>
        <taxon>Alphaproteobacteria</taxon>
        <taxon>Sphingomonadales</taxon>
        <taxon>Sphingomonadaceae</taxon>
        <taxon>Sphingomonas</taxon>
    </lineage>
</organism>
<reference evidence="2 3" key="1">
    <citation type="submission" date="2020-06" db="EMBL/GenBank/DDBJ databases">
        <title>Sphingomonas hominis sp. nov., a member of the Sphingomonas, isolated from the hair of a 22-year-old girl.</title>
        <authorList>
            <person name="Zhang D.-F."/>
            <person name="Cui X.-W."/>
        </authorList>
    </citation>
    <scope>NUCLEOTIDE SEQUENCE [LARGE SCALE GENOMIC DNA]</scope>
    <source>
        <strain evidence="2 3">HHU CXW</strain>
    </source>
</reference>
<dbReference type="Pfam" id="PF09931">
    <property type="entry name" value="Phage_phiJL001_Gp84_N"/>
    <property type="match status" value="1"/>
</dbReference>
<evidence type="ECO:0000313" key="2">
    <source>
        <dbReference type="EMBL" id="NTS65327.1"/>
    </source>
</evidence>
<dbReference type="NCBIfam" id="TIGR02218">
    <property type="entry name" value="phg_TIGR02218"/>
    <property type="match status" value="1"/>
</dbReference>
<comment type="caution">
    <text evidence="2">The sequence shown here is derived from an EMBL/GenBank/DDBJ whole genome shotgun (WGS) entry which is preliminary data.</text>
</comment>
<dbReference type="EMBL" id="JABULH010000003">
    <property type="protein sequence ID" value="NTS65327.1"/>
    <property type="molecule type" value="Genomic_DNA"/>
</dbReference>
<sequence>MSDQLSTLALCWLVERRDGVTLALTDHDRDLNVAGVTYRAAPGMTPSAVVRAEGLDADTMDARGALHAAAISEVDLDAGRWDGARVAMSAVDWSVSGAAPIALGEGTIGEVEVRGGAFSAELRGAAARLERPVTEATSPECRAELGDRRCRVPMAGRRRFARVMIAEDAVLTLDTVEPSAGAYSDGRLRWLGGENAGLMGAILDSDGAAVRLRAVPAFAVVAGTLVELVEGCDKRIATCAERFGNAVNFRGEPYLPGIDLLTRYPGA</sequence>
<feature type="domain" description="Bacteriophage phiJL001 Gp84 C-terminal" evidence="1">
    <location>
        <begin position="181"/>
        <end position="259"/>
    </location>
</feature>
<evidence type="ECO:0000313" key="3">
    <source>
        <dbReference type="Proteomes" id="UP000621447"/>
    </source>
</evidence>
<dbReference type="Proteomes" id="UP000621447">
    <property type="component" value="Unassembled WGS sequence"/>
</dbReference>
<evidence type="ECO:0000259" key="1">
    <source>
        <dbReference type="Pfam" id="PF09356"/>
    </source>
</evidence>
<gene>
    <name evidence="2" type="ORF">HRV97_09145</name>
</gene>
<dbReference type="InterPro" id="IPR011928">
    <property type="entry name" value="Phage_phiJL001_Gp84"/>
</dbReference>
<name>A0ABX2JLN3_9SPHN</name>